<dbReference type="EMBL" id="JAPMOS010000375">
    <property type="protein sequence ID" value="KAJ4452839.1"/>
    <property type="molecule type" value="Genomic_DNA"/>
</dbReference>
<sequence>MIHALAAVRMAAPGATETLLAGSEALDHIGRAVAQAMDPHALPVDPQPMMAAMGSDGFYCRSGMWRNGPGPAGGASLCSRCGHATSWESPGPFIPVEALDTAFSSKCLCGGKRHDICALHAAPLIAVSTDGVLAGSARQALHAAAVSIGGIRYRLVACLSHQGSPRSGHEVAIIPSSTPDTYHVLSGTERTVVDENEAAVGVRLLLLLADNPAAAAAAFRNAGWSPGPPPTIPAVGLVVKALAQAAPKATTAPTAQTTPAAPSAINPSLAGAGPSGPQTTLRGLPQGDAAEGAISAATGRYPAVCTRWPHSLPAASTRWPHSLPAAAQQDSCPRATQGCPGTGPLLELRGLPECMAAKPTTVRQSGLAAALGDLCLAEGLGHRPLHLHLQGGLVQGGRRPKPPPPEEAIPGLPRPPALPPQQWRARDGASGPRATGRAAPPISLSGRPVLRLPVY</sequence>
<name>A0ABQ8U695_9EUKA</name>
<reference evidence="2" key="1">
    <citation type="journal article" date="2022" name="bioRxiv">
        <title>Genomics of Preaxostyla Flagellates Illuminates Evolutionary Transitions and the Path Towards Mitochondrial Loss.</title>
        <authorList>
            <person name="Novak L.V.F."/>
            <person name="Treitli S.C."/>
            <person name="Pyrih J."/>
            <person name="Halakuc P."/>
            <person name="Pipaliya S.V."/>
            <person name="Vacek V."/>
            <person name="Brzon O."/>
            <person name="Soukal P."/>
            <person name="Eme L."/>
            <person name="Dacks J.B."/>
            <person name="Karnkowska A."/>
            <person name="Elias M."/>
            <person name="Hampl V."/>
        </authorList>
    </citation>
    <scope>NUCLEOTIDE SEQUENCE</scope>
    <source>
        <strain evidence="2">RCP-MX</strain>
    </source>
</reference>
<keyword evidence="3" id="KW-1185">Reference proteome</keyword>
<comment type="caution">
    <text evidence="2">The sequence shown here is derived from an EMBL/GenBank/DDBJ whole genome shotgun (WGS) entry which is preliminary data.</text>
</comment>
<organism evidence="2 3">
    <name type="scientific">Paratrimastix pyriformis</name>
    <dbReference type="NCBI Taxonomy" id="342808"/>
    <lineage>
        <taxon>Eukaryota</taxon>
        <taxon>Metamonada</taxon>
        <taxon>Preaxostyla</taxon>
        <taxon>Paratrimastigidae</taxon>
        <taxon>Paratrimastix</taxon>
    </lineage>
</organism>
<evidence type="ECO:0000313" key="2">
    <source>
        <dbReference type="EMBL" id="KAJ4452839.1"/>
    </source>
</evidence>
<dbReference type="Proteomes" id="UP001141327">
    <property type="component" value="Unassembled WGS sequence"/>
</dbReference>
<protein>
    <submittedName>
        <fullName evidence="2">Uncharacterized protein</fullName>
    </submittedName>
</protein>
<accession>A0ABQ8U695</accession>
<feature type="compositionally biased region" description="Pro residues" evidence="1">
    <location>
        <begin position="402"/>
        <end position="419"/>
    </location>
</feature>
<proteinExistence type="predicted"/>
<evidence type="ECO:0000256" key="1">
    <source>
        <dbReference type="SAM" id="MobiDB-lite"/>
    </source>
</evidence>
<feature type="region of interest" description="Disordered" evidence="1">
    <location>
        <begin position="250"/>
        <end position="286"/>
    </location>
</feature>
<feature type="compositionally biased region" description="Low complexity" evidence="1">
    <location>
        <begin position="250"/>
        <end position="262"/>
    </location>
</feature>
<feature type="region of interest" description="Disordered" evidence="1">
    <location>
        <begin position="392"/>
        <end position="447"/>
    </location>
</feature>
<gene>
    <name evidence="2" type="ORF">PAPYR_12881</name>
</gene>
<evidence type="ECO:0000313" key="3">
    <source>
        <dbReference type="Proteomes" id="UP001141327"/>
    </source>
</evidence>